<proteinExistence type="predicted"/>
<keyword evidence="1" id="KW-1133">Transmembrane helix</keyword>
<evidence type="ECO:0000256" key="1">
    <source>
        <dbReference type="SAM" id="Phobius"/>
    </source>
</evidence>
<reference evidence="2 3" key="1">
    <citation type="submission" date="2018-12" db="EMBL/GenBank/DDBJ databases">
        <title>Unveiling genomic diversity among members of the Bifidobacterium pseudolongum species, a widely distributed gut commensal of the animal kingdom.</title>
        <authorList>
            <person name="Lugli G.A."/>
            <person name="Duranti S."/>
            <person name="Albert K."/>
            <person name="Mancabelli L."/>
            <person name="Napoli S."/>
            <person name="Viappiani A."/>
            <person name="Anzalone R."/>
            <person name="Longhi G."/>
            <person name="Milani C."/>
            <person name="Turroni F."/>
            <person name="Alessandri G."/>
            <person name="Sela D.A."/>
            <person name="Van Sinderen D."/>
            <person name="Ventura M."/>
        </authorList>
    </citation>
    <scope>NUCLEOTIDE SEQUENCE [LARGE SCALE GENOMIC DNA]</scope>
    <source>
        <strain evidence="2 3">2032B</strain>
    </source>
</reference>
<dbReference type="RefSeq" id="WP_165364583.1">
    <property type="nucleotide sequence ID" value="NZ_RYUQ01000002.1"/>
</dbReference>
<protein>
    <submittedName>
        <fullName evidence="2">Uncharacterized protein</fullName>
    </submittedName>
</protein>
<dbReference type="EMBL" id="RYUQ01000002">
    <property type="protein sequence ID" value="RYQ26495.1"/>
    <property type="molecule type" value="Genomic_DNA"/>
</dbReference>
<gene>
    <name evidence="2" type="ORF">PG2032B_1091</name>
</gene>
<organism evidence="2 3">
    <name type="scientific">Bifidobacterium pseudolongum subsp. globosum</name>
    <dbReference type="NCBI Taxonomy" id="1690"/>
    <lineage>
        <taxon>Bacteria</taxon>
        <taxon>Bacillati</taxon>
        <taxon>Actinomycetota</taxon>
        <taxon>Actinomycetes</taxon>
        <taxon>Bifidobacteriales</taxon>
        <taxon>Bifidobacteriaceae</taxon>
        <taxon>Bifidobacterium</taxon>
    </lineage>
</organism>
<accession>A0A4Q5AFY1</accession>
<feature type="transmembrane region" description="Helical" evidence="1">
    <location>
        <begin position="12"/>
        <end position="34"/>
    </location>
</feature>
<keyword evidence="1" id="KW-0812">Transmembrane</keyword>
<comment type="caution">
    <text evidence="2">The sequence shown here is derived from an EMBL/GenBank/DDBJ whole genome shotgun (WGS) entry which is preliminary data.</text>
</comment>
<keyword evidence="1" id="KW-0472">Membrane</keyword>
<evidence type="ECO:0000313" key="2">
    <source>
        <dbReference type="EMBL" id="RYQ26495.1"/>
    </source>
</evidence>
<evidence type="ECO:0000313" key="3">
    <source>
        <dbReference type="Proteomes" id="UP000292535"/>
    </source>
</evidence>
<dbReference type="AlphaFoldDB" id="A0A4Q5AFY1"/>
<dbReference type="Proteomes" id="UP000292535">
    <property type="component" value="Unassembled WGS sequence"/>
</dbReference>
<name>A0A4Q5AFY1_9BIFI</name>
<sequence>MTLGMFVRIYKTGLRLTGYGVMAVGVGIAVLAYVRLVLKLNDHDHHVDMLDKLSR</sequence>